<dbReference type="InterPro" id="IPR003591">
    <property type="entry name" value="Leu-rich_rpt_typical-subtyp"/>
</dbReference>
<dbReference type="InterPro" id="IPR050328">
    <property type="entry name" value="Dev_Immune_Receptor"/>
</dbReference>
<dbReference type="GO" id="GO:0005615">
    <property type="term" value="C:extracellular space"/>
    <property type="evidence" value="ECO:0007669"/>
    <property type="project" value="TreeGrafter"/>
</dbReference>
<dbReference type="PROSITE" id="PS51450">
    <property type="entry name" value="LRR"/>
    <property type="match status" value="3"/>
</dbReference>
<feature type="domain" description="LRRCT" evidence="6">
    <location>
        <begin position="316"/>
        <end position="367"/>
    </location>
</feature>
<name>A0AAD9KV86_RIDPI</name>
<dbReference type="SMART" id="SM00369">
    <property type="entry name" value="LRR_TYP"/>
    <property type="match status" value="9"/>
</dbReference>
<dbReference type="InterPro" id="IPR001611">
    <property type="entry name" value="Leu-rich_rpt"/>
</dbReference>
<dbReference type="PANTHER" id="PTHR24373">
    <property type="entry name" value="SLIT RELATED LEUCINE-RICH REPEAT NEURONAL PROTEIN"/>
    <property type="match status" value="1"/>
</dbReference>
<evidence type="ECO:0000259" key="6">
    <source>
        <dbReference type="SMART" id="SM00082"/>
    </source>
</evidence>
<evidence type="ECO:0000256" key="1">
    <source>
        <dbReference type="ARBA" id="ARBA00022614"/>
    </source>
</evidence>
<keyword evidence="4" id="KW-0472">Membrane</keyword>
<keyword evidence="1" id="KW-0433">Leucine-rich repeat</keyword>
<dbReference type="Pfam" id="PF00560">
    <property type="entry name" value="LRR_1"/>
    <property type="match status" value="1"/>
</dbReference>
<dbReference type="EMBL" id="JAODUO010000566">
    <property type="protein sequence ID" value="KAK2178004.1"/>
    <property type="molecule type" value="Genomic_DNA"/>
</dbReference>
<dbReference type="PANTHER" id="PTHR24373:SF370">
    <property type="entry name" value="FISH-LIPS, ISOFORM E"/>
    <property type="match status" value="1"/>
</dbReference>
<protein>
    <recommendedName>
        <fullName evidence="6">LRRCT domain-containing protein</fullName>
    </recommendedName>
</protein>
<organism evidence="7 8">
    <name type="scientific">Ridgeia piscesae</name>
    <name type="common">Tubeworm</name>
    <dbReference type="NCBI Taxonomy" id="27915"/>
    <lineage>
        <taxon>Eukaryota</taxon>
        <taxon>Metazoa</taxon>
        <taxon>Spiralia</taxon>
        <taxon>Lophotrochozoa</taxon>
        <taxon>Annelida</taxon>
        <taxon>Polychaeta</taxon>
        <taxon>Sedentaria</taxon>
        <taxon>Canalipalpata</taxon>
        <taxon>Sabellida</taxon>
        <taxon>Siboglinidae</taxon>
        <taxon>Ridgeia</taxon>
    </lineage>
</organism>
<accession>A0AAD9KV86</accession>
<dbReference type="Proteomes" id="UP001209878">
    <property type="component" value="Unassembled WGS sequence"/>
</dbReference>
<reference evidence="7" key="1">
    <citation type="journal article" date="2023" name="Mol. Biol. Evol.">
        <title>Third-Generation Sequencing Reveals the Adaptive Role of the Epigenome in Three Deep-Sea Polychaetes.</title>
        <authorList>
            <person name="Perez M."/>
            <person name="Aroh O."/>
            <person name="Sun Y."/>
            <person name="Lan Y."/>
            <person name="Juniper S.K."/>
            <person name="Young C.R."/>
            <person name="Angers B."/>
            <person name="Qian P.Y."/>
        </authorList>
    </citation>
    <scope>NUCLEOTIDE SEQUENCE</scope>
    <source>
        <strain evidence="7">R07B-5</strain>
    </source>
</reference>
<dbReference type="InterPro" id="IPR032675">
    <property type="entry name" value="LRR_dom_sf"/>
</dbReference>
<dbReference type="Gene3D" id="3.80.10.10">
    <property type="entry name" value="Ribonuclease Inhibitor"/>
    <property type="match status" value="1"/>
</dbReference>
<sequence length="423" mass="46709">MDKRSTSGALLPRLVCCVWLLSAVSLTAAVHCPTTMPYNCTCREEPFAVNCTNVALKTIPTNLPHAPSMTIANNKITSLTTIAYDNLVNLILTNNEIKLVQDNVFQHLKSLTKLILSGNSIALLRPDMFSGLTSLTTLVLHGNPLYHLQSGIFSGSHMPMLSTLKLSQCSIYEISENAFDGLTKLQDLDLSHNHITSLTSATGGKGLLSELISLDASHNWIVDIGKDDFGGLSKLNTLVLSHNKIKTISSTVFNGLHNNLTALNLSYNRLTDISPAAFKYMPVLSALSLQFNFLTTLDVNSIPWHGDEPVVHVHDNPWRCDCDLKWLFEKKSISAWNTNGTTKCAAPKNVEGEDLFQTEHSVFHHCYHSVSAAVVVTIVFFILLSVAVVGFIVYRRYCHGRLRSMRASGTDKEKVLSPPYRRV</sequence>
<dbReference type="AlphaFoldDB" id="A0AAD9KV86"/>
<feature type="transmembrane region" description="Helical" evidence="4">
    <location>
        <begin position="370"/>
        <end position="394"/>
    </location>
</feature>
<keyword evidence="8" id="KW-1185">Reference proteome</keyword>
<feature type="signal peptide" evidence="5">
    <location>
        <begin position="1"/>
        <end position="29"/>
    </location>
</feature>
<dbReference type="InterPro" id="IPR000483">
    <property type="entry name" value="Cys-rich_flank_reg_C"/>
</dbReference>
<keyword evidence="3" id="KW-0677">Repeat</keyword>
<evidence type="ECO:0000256" key="5">
    <source>
        <dbReference type="SAM" id="SignalP"/>
    </source>
</evidence>
<evidence type="ECO:0000256" key="3">
    <source>
        <dbReference type="ARBA" id="ARBA00022737"/>
    </source>
</evidence>
<feature type="chain" id="PRO_5042276588" description="LRRCT domain-containing protein" evidence="5">
    <location>
        <begin position="30"/>
        <end position="423"/>
    </location>
</feature>
<dbReference type="Pfam" id="PF13855">
    <property type="entry name" value="LRR_8"/>
    <property type="match status" value="3"/>
</dbReference>
<comment type="caution">
    <text evidence="7">The sequence shown here is derived from an EMBL/GenBank/DDBJ whole genome shotgun (WGS) entry which is preliminary data.</text>
</comment>
<proteinExistence type="predicted"/>
<keyword evidence="4" id="KW-0812">Transmembrane</keyword>
<dbReference type="SMART" id="SM00082">
    <property type="entry name" value="LRRCT"/>
    <property type="match status" value="1"/>
</dbReference>
<dbReference type="SUPFAM" id="SSF52058">
    <property type="entry name" value="L domain-like"/>
    <property type="match status" value="1"/>
</dbReference>
<keyword evidence="2 5" id="KW-0732">Signal</keyword>
<evidence type="ECO:0000256" key="4">
    <source>
        <dbReference type="SAM" id="Phobius"/>
    </source>
</evidence>
<gene>
    <name evidence="7" type="ORF">NP493_566g00032</name>
</gene>
<evidence type="ECO:0000313" key="8">
    <source>
        <dbReference type="Proteomes" id="UP001209878"/>
    </source>
</evidence>
<keyword evidence="4" id="KW-1133">Transmembrane helix</keyword>
<evidence type="ECO:0000313" key="7">
    <source>
        <dbReference type="EMBL" id="KAK2178004.1"/>
    </source>
</evidence>
<dbReference type="GO" id="GO:0031012">
    <property type="term" value="C:extracellular matrix"/>
    <property type="evidence" value="ECO:0007669"/>
    <property type="project" value="TreeGrafter"/>
</dbReference>
<dbReference type="PRINTS" id="PR00019">
    <property type="entry name" value="LEURICHRPT"/>
</dbReference>
<evidence type="ECO:0000256" key="2">
    <source>
        <dbReference type="ARBA" id="ARBA00022729"/>
    </source>
</evidence>